<dbReference type="SUPFAM" id="SSF56752">
    <property type="entry name" value="D-aminoacid aminotransferase-like PLP-dependent enzymes"/>
    <property type="match status" value="1"/>
</dbReference>
<keyword evidence="5" id="KW-1185">Reference proteome</keyword>
<dbReference type="InterPro" id="IPR036038">
    <property type="entry name" value="Aminotransferase-like"/>
</dbReference>
<dbReference type="GO" id="GO:0046394">
    <property type="term" value="P:carboxylic acid biosynthetic process"/>
    <property type="evidence" value="ECO:0007669"/>
    <property type="project" value="UniProtKB-ARBA"/>
</dbReference>
<dbReference type="Gene3D" id="3.30.470.10">
    <property type="match status" value="1"/>
</dbReference>
<dbReference type="Proteomes" id="UP000252884">
    <property type="component" value="Unassembled WGS sequence"/>
</dbReference>
<evidence type="ECO:0000256" key="3">
    <source>
        <dbReference type="ARBA" id="ARBA00022898"/>
    </source>
</evidence>
<dbReference type="PANTHER" id="PTHR42743">
    <property type="entry name" value="AMINO-ACID AMINOTRANSFERASE"/>
    <property type="match status" value="1"/>
</dbReference>
<dbReference type="GO" id="GO:0003824">
    <property type="term" value="F:catalytic activity"/>
    <property type="evidence" value="ECO:0007669"/>
    <property type="project" value="InterPro"/>
</dbReference>
<keyword evidence="3" id="KW-0663">Pyridoxal phosphate</keyword>
<evidence type="ECO:0000256" key="2">
    <source>
        <dbReference type="ARBA" id="ARBA00009320"/>
    </source>
</evidence>
<dbReference type="InterPro" id="IPR001544">
    <property type="entry name" value="Aminotrans_IV"/>
</dbReference>
<dbReference type="InterPro" id="IPR043131">
    <property type="entry name" value="BCAT-like_N"/>
</dbReference>
<evidence type="ECO:0000256" key="1">
    <source>
        <dbReference type="ARBA" id="ARBA00001933"/>
    </source>
</evidence>
<dbReference type="EMBL" id="QPJK01000002">
    <property type="protein sequence ID" value="RCW74681.1"/>
    <property type="molecule type" value="Genomic_DNA"/>
</dbReference>
<name>A0A368Y329_9BURK</name>
<dbReference type="FunFam" id="3.20.10.10:FF:000002">
    <property type="entry name" value="D-alanine aminotransferase"/>
    <property type="match status" value="1"/>
</dbReference>
<comment type="caution">
    <text evidence="4">The sequence shown here is derived from an EMBL/GenBank/DDBJ whole genome shotgun (WGS) entry which is preliminary data.</text>
</comment>
<proteinExistence type="inferred from homology"/>
<dbReference type="AlphaFoldDB" id="A0A368Y329"/>
<dbReference type="PANTHER" id="PTHR42743:SF10">
    <property type="entry name" value="D-ALANINE AMINOTRANSFERASE"/>
    <property type="match status" value="1"/>
</dbReference>
<gene>
    <name evidence="4" type="ORF">DES41_1021005</name>
</gene>
<protein>
    <submittedName>
        <fullName evidence="4">D-alanine transaminase</fullName>
    </submittedName>
</protein>
<dbReference type="InterPro" id="IPR043132">
    <property type="entry name" value="BCAT-like_C"/>
</dbReference>
<dbReference type="InterPro" id="IPR050571">
    <property type="entry name" value="Class-IV_PLP-Dep_Aminotrnsfr"/>
</dbReference>
<dbReference type="Pfam" id="PF01063">
    <property type="entry name" value="Aminotran_4"/>
    <property type="match status" value="1"/>
</dbReference>
<dbReference type="OrthoDB" id="9805628at2"/>
<dbReference type="GO" id="GO:0008652">
    <property type="term" value="P:amino acid biosynthetic process"/>
    <property type="evidence" value="ECO:0007669"/>
    <property type="project" value="UniProtKB-ARBA"/>
</dbReference>
<comment type="cofactor">
    <cofactor evidence="1">
        <name>pyridoxal 5'-phosphate</name>
        <dbReference type="ChEBI" id="CHEBI:597326"/>
    </cofactor>
</comment>
<reference evidence="4 5" key="1">
    <citation type="submission" date="2018-07" db="EMBL/GenBank/DDBJ databases">
        <title>Genomic Encyclopedia of Type Strains, Phase IV (KMG-IV): sequencing the most valuable type-strain genomes for metagenomic binning, comparative biology and taxonomic classification.</title>
        <authorList>
            <person name="Goeker M."/>
        </authorList>
    </citation>
    <scope>NUCLEOTIDE SEQUENCE [LARGE SCALE GENOMIC DNA]</scope>
    <source>
        <strain evidence="4 5">DSM 21634</strain>
    </source>
</reference>
<sequence>MTSAALPETLCHLDGALLPLRSAKISVLDRGFIFGDGIYEVIPVYGGRLFGFSSHMARLARSLDEIGIPNPHGEAAWRSIAEQLLAACPAAPRQSLYLQVTRGVAMREHTIPDGLTPTVFAMLNPMKPVPDAARAAGVACVTAEDFRWKKAHIKSTSLLGAVLARQISAQVGATETVMFRDGLLSEASASNVWTVQQGRLSGVTPDELVLRGIRYGVIEQLCNEAGIAFSLRAITRDEVFSADEVLLSSASKEVLPVTQLDGHPVGNGRPGPIYTQLYALYQQAKARAE</sequence>
<evidence type="ECO:0000313" key="5">
    <source>
        <dbReference type="Proteomes" id="UP000252884"/>
    </source>
</evidence>
<evidence type="ECO:0000313" key="4">
    <source>
        <dbReference type="EMBL" id="RCW74681.1"/>
    </source>
</evidence>
<comment type="similarity">
    <text evidence="2">Belongs to the class-IV pyridoxal-phosphate-dependent aminotransferase family.</text>
</comment>
<dbReference type="RefSeq" id="WP_114467753.1">
    <property type="nucleotide sequence ID" value="NZ_QPJK01000002.1"/>
</dbReference>
<organism evidence="4 5">
    <name type="scientific">Pseudorhodoferax soli</name>
    <dbReference type="NCBI Taxonomy" id="545864"/>
    <lineage>
        <taxon>Bacteria</taxon>
        <taxon>Pseudomonadati</taxon>
        <taxon>Pseudomonadota</taxon>
        <taxon>Betaproteobacteria</taxon>
        <taxon>Burkholderiales</taxon>
        <taxon>Comamonadaceae</taxon>
    </lineage>
</organism>
<dbReference type="Gene3D" id="3.20.10.10">
    <property type="entry name" value="D-amino Acid Aminotransferase, subunit A, domain 2"/>
    <property type="match status" value="1"/>
</dbReference>
<accession>A0A368Y329</accession>
<dbReference type="GO" id="GO:0005829">
    <property type="term" value="C:cytosol"/>
    <property type="evidence" value="ECO:0007669"/>
    <property type="project" value="TreeGrafter"/>
</dbReference>